<reference evidence="1 2" key="1">
    <citation type="journal article" date="2018" name="Int. J. Syst. Evol. Microbiol.">
        <title>Glycomyces paridis sp. nov., isolated from the medicinal plant Paris polyphylla.</title>
        <authorList>
            <person name="Fang X.M."/>
            <person name="Bai J.L."/>
            <person name="Su J."/>
            <person name="Zhao L.L."/>
            <person name="Liu H.Y."/>
            <person name="Ma B.P."/>
            <person name="Zhang Y.Q."/>
            <person name="Yu L.Y."/>
        </authorList>
    </citation>
    <scope>NUCLEOTIDE SEQUENCE [LARGE SCALE GENOMIC DNA]</scope>
    <source>
        <strain evidence="1 2">CPCC 204357</strain>
    </source>
</reference>
<proteinExistence type="predicted"/>
<dbReference type="Proteomes" id="UP000305792">
    <property type="component" value="Unassembled WGS sequence"/>
</dbReference>
<evidence type="ECO:0000313" key="2">
    <source>
        <dbReference type="Proteomes" id="UP000305792"/>
    </source>
</evidence>
<organism evidence="1 2">
    <name type="scientific">Glycomyces paridis</name>
    <dbReference type="NCBI Taxonomy" id="2126555"/>
    <lineage>
        <taxon>Bacteria</taxon>
        <taxon>Bacillati</taxon>
        <taxon>Actinomycetota</taxon>
        <taxon>Actinomycetes</taxon>
        <taxon>Glycomycetales</taxon>
        <taxon>Glycomycetaceae</taxon>
        <taxon>Glycomyces</taxon>
    </lineage>
</organism>
<evidence type="ECO:0000313" key="1">
    <source>
        <dbReference type="EMBL" id="THV29649.1"/>
    </source>
</evidence>
<comment type="caution">
    <text evidence="1">The sequence shown here is derived from an EMBL/GenBank/DDBJ whole genome shotgun (WGS) entry which is preliminary data.</text>
</comment>
<dbReference type="AlphaFoldDB" id="A0A4S8PM97"/>
<sequence length="62" mass="6882">MTKIRIIGLPSEAQQVVTQLSRLLPVQFVSEPKPCRRTGDRGKVRIYVYVGIDHCGGEGATR</sequence>
<protein>
    <submittedName>
        <fullName evidence="1">Uncharacterized protein</fullName>
    </submittedName>
</protein>
<accession>A0A4S8PM97</accession>
<dbReference type="RefSeq" id="WP_136529392.1">
    <property type="nucleotide sequence ID" value="NZ_STGX01000005.1"/>
</dbReference>
<dbReference type="EMBL" id="STGX01000005">
    <property type="protein sequence ID" value="THV29649.1"/>
    <property type="molecule type" value="Genomic_DNA"/>
</dbReference>
<name>A0A4S8PM97_9ACTN</name>
<keyword evidence="2" id="KW-1185">Reference proteome</keyword>
<gene>
    <name evidence="1" type="ORF">E9998_09200</name>
</gene>